<feature type="compositionally biased region" description="Acidic residues" evidence="6">
    <location>
        <begin position="676"/>
        <end position="685"/>
    </location>
</feature>
<dbReference type="SUPFAM" id="SSF50729">
    <property type="entry name" value="PH domain-like"/>
    <property type="match status" value="1"/>
</dbReference>
<evidence type="ECO:0000256" key="1">
    <source>
        <dbReference type="ARBA" id="ARBA00008842"/>
    </source>
</evidence>
<dbReference type="PANTHER" id="PTHR10972">
    <property type="entry name" value="OXYSTEROL-BINDING PROTEIN-RELATED"/>
    <property type="match status" value="1"/>
</dbReference>
<keyword evidence="3" id="KW-0445">Lipid transport</keyword>
<dbReference type="InterPro" id="IPR036598">
    <property type="entry name" value="GOLD_dom_sf"/>
</dbReference>
<dbReference type="GO" id="GO:0034727">
    <property type="term" value="P:piecemeal microautophagy of the nucleus"/>
    <property type="evidence" value="ECO:0007669"/>
    <property type="project" value="TreeGrafter"/>
</dbReference>
<name>A0AAV5RA81_PICKL</name>
<keyword evidence="4" id="KW-0446">Lipid-binding</keyword>
<keyword evidence="5" id="KW-0175">Coiled coil</keyword>
<sequence length="1101" mass="125498">MWETFEIRSKSFTIKWVEVPSNSKIQWDLKPLKNSIYLGIYQKSLTTKENSVGYSSSTSTSLVENLNVDEVNEIPHGFFNENSNNLNNKHHSGGSNSNLPSTRTYSSASTDSNNDSTSLESKLDKQFNKINWVGKCAGGQFIKGSVDSKNGGLYAFVFDNTFSKTKAKTVIFKFEIENSNENRSKSSTPLSDDVNENKMNHHVKFDENEILKTKKKINDSTINNKRSSKIININGIQYLQGFLLKKKRRKGSAKTFTKRFFSLNLNYAILNYYSNSNTSTIRGNMMITQTVISADASEKLLYLDSGVEQWTLKATNKEDFKNWIHAFNFIKFQYKKNNDLKKISNNQIQTAIDDLLSNNEQTYEDDTASSDNDNEYDDFFSVKSDLSKGNKISKSTTYNPHFQTVELKIEELKEMVEKLIVEEDSNNDVEEIEKLPPHPQLKNSVGNSSSGKTPRRGSKPLSLDIPTNNASSIPLMRKPSFLSRLKKRSSNSVPSTPIDRRSFDIENTNNSNTTINNNNNNNNYNDYSIEEEKSSPLVPPAETVRSQACSVSSLNSSPVIGTILETRKDSLKTVLEKIKELELEYFELLRSDNDMHTSESRKSLTRTNTQAKSLLSQEFYDAQEYVDETSHGVVMLSNDSDEQLVDDSKEQTELSYNIFQKDLQMTANEVLTTSSDESESEDNEPVTDVKTETAPKPDVDEKDVEDDLYPLPYKGKYIPRTDIKPAACEPPSLISILRKGIGKDMSSLAMPVSTNEPLSFLQKYTESLEYCNLVNNAMKSPIETGERILKISAFAISFLSSYKEKVRSTRKPFNPLLGETFELIRPDLDIRVITEKVIHKPFIMASHVDSTNWFIDHTICPQQKFYGKTAEISIDGTLKLKFRDSEETYEWNQPNTILRNIVSLTGDKYTEPVESITVKSNKGLKCIVSFIPENGRFTSSRSEKVEFKVYHDNDKKNSKPLKLNASGSWTNEIKLNNGQIIWKIAKPIHQSDKKYGFTEFSCCLNSFDEIHNDCSPTDSRRRPDQRIYEDGKVDEADILKLKLEEDQRGRRHDSNGNPVTHKPAFFINTSSSNLDWKYIHGENSYWNRRKHGKWDGLVKLW</sequence>
<evidence type="ECO:0000256" key="2">
    <source>
        <dbReference type="ARBA" id="ARBA00022448"/>
    </source>
</evidence>
<dbReference type="SUPFAM" id="SSF144000">
    <property type="entry name" value="Oxysterol-binding protein-like"/>
    <property type="match status" value="1"/>
</dbReference>
<feature type="region of interest" description="Disordered" evidence="6">
    <location>
        <begin position="427"/>
        <end position="522"/>
    </location>
</feature>
<evidence type="ECO:0000313" key="8">
    <source>
        <dbReference type="EMBL" id="GMM48451.1"/>
    </source>
</evidence>
<dbReference type="Gene3D" id="2.40.160.120">
    <property type="match status" value="1"/>
</dbReference>
<dbReference type="InterPro" id="IPR037239">
    <property type="entry name" value="OSBP_sf"/>
</dbReference>
<feature type="region of interest" description="Disordered" evidence="6">
    <location>
        <begin position="79"/>
        <end position="119"/>
    </location>
</feature>
<dbReference type="GO" id="GO:0097038">
    <property type="term" value="C:perinuclear endoplasmic reticulum"/>
    <property type="evidence" value="ECO:0007669"/>
    <property type="project" value="TreeGrafter"/>
</dbReference>
<evidence type="ECO:0000256" key="3">
    <source>
        <dbReference type="ARBA" id="ARBA00023055"/>
    </source>
</evidence>
<reference evidence="8 9" key="1">
    <citation type="journal article" date="2023" name="Elife">
        <title>Identification of key yeast species and microbe-microbe interactions impacting larval growth of Drosophila in the wild.</title>
        <authorList>
            <person name="Mure A."/>
            <person name="Sugiura Y."/>
            <person name="Maeda R."/>
            <person name="Honda K."/>
            <person name="Sakurai N."/>
            <person name="Takahashi Y."/>
            <person name="Watada M."/>
            <person name="Katoh T."/>
            <person name="Gotoh A."/>
            <person name="Gotoh Y."/>
            <person name="Taniguchi I."/>
            <person name="Nakamura K."/>
            <person name="Hayashi T."/>
            <person name="Katayama T."/>
            <person name="Uemura T."/>
            <person name="Hattori Y."/>
        </authorList>
    </citation>
    <scope>NUCLEOTIDE SEQUENCE [LARGE SCALE GENOMIC DNA]</scope>
    <source>
        <strain evidence="8 9">PK-24</strain>
    </source>
</reference>
<feature type="compositionally biased region" description="Low complexity" evidence="6">
    <location>
        <begin position="106"/>
        <end position="118"/>
    </location>
</feature>
<feature type="compositionally biased region" description="Basic and acidic residues" evidence="6">
    <location>
        <begin position="687"/>
        <end position="699"/>
    </location>
</feature>
<feature type="compositionally biased region" description="Polar residues" evidence="6">
    <location>
        <begin position="441"/>
        <end position="452"/>
    </location>
</feature>
<proteinExistence type="inferred from homology"/>
<dbReference type="Pfam" id="PF15409">
    <property type="entry name" value="PH_8"/>
    <property type="match status" value="1"/>
</dbReference>
<dbReference type="AlphaFoldDB" id="A0AAV5RA81"/>
<dbReference type="InterPro" id="IPR041680">
    <property type="entry name" value="PH_8"/>
</dbReference>
<dbReference type="EMBL" id="BTGB01000009">
    <property type="protein sequence ID" value="GMM48451.1"/>
    <property type="molecule type" value="Genomic_DNA"/>
</dbReference>
<feature type="compositionally biased region" description="Low complexity" evidence="6">
    <location>
        <begin position="505"/>
        <end position="522"/>
    </location>
</feature>
<keyword evidence="2" id="KW-0813">Transport</keyword>
<keyword evidence="9" id="KW-1185">Reference proteome</keyword>
<dbReference type="Proteomes" id="UP001378960">
    <property type="component" value="Unassembled WGS sequence"/>
</dbReference>
<dbReference type="GO" id="GO:0035621">
    <property type="term" value="P:ER to Golgi ceramide transport"/>
    <property type="evidence" value="ECO:0007669"/>
    <property type="project" value="TreeGrafter"/>
</dbReference>
<feature type="coiled-coil region" evidence="5">
    <location>
        <begin position="564"/>
        <end position="591"/>
    </location>
</feature>
<feature type="region of interest" description="Disordered" evidence="6">
    <location>
        <begin position="1044"/>
        <end position="1063"/>
    </location>
</feature>
<evidence type="ECO:0000256" key="6">
    <source>
        <dbReference type="SAM" id="MobiDB-lite"/>
    </source>
</evidence>
<dbReference type="InterPro" id="IPR001849">
    <property type="entry name" value="PH_domain"/>
</dbReference>
<dbReference type="PROSITE" id="PS50003">
    <property type="entry name" value="PH_DOMAIN"/>
    <property type="match status" value="1"/>
</dbReference>
<dbReference type="Gene3D" id="2.60.120.680">
    <property type="entry name" value="GOLD domain"/>
    <property type="match status" value="1"/>
</dbReference>
<protein>
    <submittedName>
        <fullName evidence="8">Oxysterol-binding protein related protein</fullName>
    </submittedName>
</protein>
<dbReference type="InterPro" id="IPR011993">
    <property type="entry name" value="PH-like_dom_sf"/>
</dbReference>
<feature type="domain" description="PH" evidence="7">
    <location>
        <begin position="236"/>
        <end position="332"/>
    </location>
</feature>
<dbReference type="GO" id="GO:0120009">
    <property type="term" value="P:intermembrane lipid transfer"/>
    <property type="evidence" value="ECO:0007669"/>
    <property type="project" value="UniProtKB-ARBA"/>
</dbReference>
<dbReference type="GO" id="GO:0032541">
    <property type="term" value="C:cortical endoplasmic reticulum"/>
    <property type="evidence" value="ECO:0007669"/>
    <property type="project" value="TreeGrafter"/>
</dbReference>
<dbReference type="Gene3D" id="2.30.29.30">
    <property type="entry name" value="Pleckstrin-homology domain (PH domain)/Phosphotyrosine-binding domain (PTB)"/>
    <property type="match status" value="1"/>
</dbReference>
<dbReference type="GO" id="GO:0005829">
    <property type="term" value="C:cytosol"/>
    <property type="evidence" value="ECO:0007669"/>
    <property type="project" value="TreeGrafter"/>
</dbReference>
<dbReference type="SUPFAM" id="SSF101576">
    <property type="entry name" value="Supernatant protein factor (SPF), C-terminal domain"/>
    <property type="match status" value="1"/>
</dbReference>
<feature type="region of interest" description="Disordered" evidence="6">
    <location>
        <begin position="671"/>
        <end position="706"/>
    </location>
</feature>
<dbReference type="GO" id="GO:0030011">
    <property type="term" value="P:maintenance of cell polarity"/>
    <property type="evidence" value="ECO:0007669"/>
    <property type="project" value="TreeGrafter"/>
</dbReference>
<dbReference type="PANTHER" id="PTHR10972:SF203">
    <property type="entry name" value="OXYSTEROL-BINDING PROTEIN HOMOLOG 3"/>
    <property type="match status" value="1"/>
</dbReference>
<evidence type="ECO:0000256" key="4">
    <source>
        <dbReference type="ARBA" id="ARBA00023121"/>
    </source>
</evidence>
<evidence type="ECO:0000256" key="5">
    <source>
        <dbReference type="SAM" id="Coils"/>
    </source>
</evidence>
<feature type="compositionally biased region" description="Basic and acidic residues" evidence="6">
    <location>
        <begin position="1044"/>
        <end position="1054"/>
    </location>
</feature>
<evidence type="ECO:0000259" key="7">
    <source>
        <dbReference type="PROSITE" id="PS50003"/>
    </source>
</evidence>
<evidence type="ECO:0000313" key="9">
    <source>
        <dbReference type="Proteomes" id="UP001378960"/>
    </source>
</evidence>
<feature type="compositionally biased region" description="Low complexity" evidence="6">
    <location>
        <begin position="80"/>
        <end position="99"/>
    </location>
</feature>
<comment type="caution">
    <text evidence="8">The sequence shown here is derived from an EMBL/GenBank/DDBJ whole genome shotgun (WGS) entry which is preliminary data.</text>
</comment>
<gene>
    <name evidence="8" type="ORF">DAPK24_050490</name>
</gene>
<dbReference type="FunFam" id="2.40.160.120:FF:000001">
    <property type="entry name" value="Oxysterol-binding protein"/>
    <property type="match status" value="1"/>
</dbReference>
<dbReference type="GO" id="GO:0032934">
    <property type="term" value="F:sterol binding"/>
    <property type="evidence" value="ECO:0007669"/>
    <property type="project" value="TreeGrafter"/>
</dbReference>
<dbReference type="Pfam" id="PF01237">
    <property type="entry name" value="Oxysterol_BP"/>
    <property type="match status" value="1"/>
</dbReference>
<dbReference type="GO" id="GO:0006897">
    <property type="term" value="P:endocytosis"/>
    <property type="evidence" value="ECO:0007669"/>
    <property type="project" value="TreeGrafter"/>
</dbReference>
<dbReference type="GO" id="GO:0005886">
    <property type="term" value="C:plasma membrane"/>
    <property type="evidence" value="ECO:0007669"/>
    <property type="project" value="TreeGrafter"/>
</dbReference>
<dbReference type="SMART" id="SM00233">
    <property type="entry name" value="PH"/>
    <property type="match status" value="1"/>
</dbReference>
<dbReference type="GO" id="GO:0006887">
    <property type="term" value="P:exocytosis"/>
    <property type="evidence" value="ECO:0007669"/>
    <property type="project" value="TreeGrafter"/>
</dbReference>
<organism evidence="8 9">
    <name type="scientific">Pichia kluyveri</name>
    <name type="common">Yeast</name>
    <dbReference type="NCBI Taxonomy" id="36015"/>
    <lineage>
        <taxon>Eukaryota</taxon>
        <taxon>Fungi</taxon>
        <taxon>Dikarya</taxon>
        <taxon>Ascomycota</taxon>
        <taxon>Saccharomycotina</taxon>
        <taxon>Pichiomycetes</taxon>
        <taxon>Pichiales</taxon>
        <taxon>Pichiaceae</taxon>
        <taxon>Pichia</taxon>
    </lineage>
</organism>
<comment type="similarity">
    <text evidence="1">Belongs to the OSBP family.</text>
</comment>
<accession>A0AAV5RA81</accession>
<dbReference type="InterPro" id="IPR000648">
    <property type="entry name" value="Oxysterol-bd"/>
</dbReference>